<protein>
    <submittedName>
        <fullName evidence="2">Membrane protein</fullName>
    </submittedName>
</protein>
<evidence type="ECO:0000256" key="1">
    <source>
        <dbReference type="SAM" id="Phobius"/>
    </source>
</evidence>
<keyword evidence="1" id="KW-1133">Transmembrane helix</keyword>
<dbReference type="RefSeq" id="WP_189132666.1">
    <property type="nucleotide sequence ID" value="NZ_BMMS01000014.1"/>
</dbReference>
<gene>
    <name evidence="2" type="ORF">GCM10012280_35490</name>
</gene>
<feature type="transmembrane region" description="Helical" evidence="1">
    <location>
        <begin position="57"/>
        <end position="79"/>
    </location>
</feature>
<reference evidence="2" key="2">
    <citation type="submission" date="2020-09" db="EMBL/GenBank/DDBJ databases">
        <authorList>
            <person name="Sun Q."/>
            <person name="Zhou Y."/>
        </authorList>
    </citation>
    <scope>NUCLEOTIDE SEQUENCE</scope>
    <source>
        <strain evidence="2">CGMCC 4.7201</strain>
    </source>
</reference>
<dbReference type="InterPro" id="IPR046291">
    <property type="entry name" value="DUF6328"/>
</dbReference>
<reference evidence="2" key="1">
    <citation type="journal article" date="2014" name="Int. J. Syst. Evol. Microbiol.">
        <title>Complete genome sequence of Corynebacterium casei LMG S-19264T (=DSM 44701T), isolated from a smear-ripened cheese.</title>
        <authorList>
            <consortium name="US DOE Joint Genome Institute (JGI-PGF)"/>
            <person name="Walter F."/>
            <person name="Albersmeier A."/>
            <person name="Kalinowski J."/>
            <person name="Ruckert C."/>
        </authorList>
    </citation>
    <scope>NUCLEOTIDE SEQUENCE</scope>
    <source>
        <strain evidence="2">CGMCC 4.7201</strain>
    </source>
</reference>
<comment type="caution">
    <text evidence="2">The sequence shown here is derived from an EMBL/GenBank/DDBJ whole genome shotgun (WGS) entry which is preliminary data.</text>
</comment>
<feature type="transmembrane region" description="Helical" evidence="1">
    <location>
        <begin position="99"/>
        <end position="119"/>
    </location>
</feature>
<sequence>MTDTGRHETPLERDDRNFAELLQELRVTQTGVQILFAFLLGLAFTQRFTRLDDFQRATYVASLLLAVVAAALFTAPAALHRVLFRLRVKRRVVEVSARFAGWGLLVLALALTASVLLIIDFVLGRAAGFTAAAGTGAVFAGLWLVVPVLLRHERVEDEEEG</sequence>
<dbReference type="AlphaFoldDB" id="A0A917ZRQ6"/>
<name>A0A917ZRQ6_9ACTN</name>
<keyword evidence="3" id="KW-1185">Reference proteome</keyword>
<feature type="transmembrane region" description="Helical" evidence="1">
    <location>
        <begin position="27"/>
        <end position="45"/>
    </location>
</feature>
<keyword evidence="1" id="KW-0812">Transmembrane</keyword>
<keyword evidence="1" id="KW-0472">Membrane</keyword>
<accession>A0A917ZRQ6</accession>
<dbReference type="EMBL" id="BMMS01000014">
    <property type="protein sequence ID" value="GGO90294.1"/>
    <property type="molecule type" value="Genomic_DNA"/>
</dbReference>
<evidence type="ECO:0000313" key="2">
    <source>
        <dbReference type="EMBL" id="GGO90294.1"/>
    </source>
</evidence>
<dbReference type="Proteomes" id="UP000641932">
    <property type="component" value="Unassembled WGS sequence"/>
</dbReference>
<dbReference type="Pfam" id="PF19853">
    <property type="entry name" value="DUF6328"/>
    <property type="match status" value="1"/>
</dbReference>
<proteinExistence type="predicted"/>
<evidence type="ECO:0000313" key="3">
    <source>
        <dbReference type="Proteomes" id="UP000641932"/>
    </source>
</evidence>
<organism evidence="2 3">
    <name type="scientific">Wenjunlia tyrosinilytica</name>
    <dbReference type="NCBI Taxonomy" id="1544741"/>
    <lineage>
        <taxon>Bacteria</taxon>
        <taxon>Bacillati</taxon>
        <taxon>Actinomycetota</taxon>
        <taxon>Actinomycetes</taxon>
        <taxon>Kitasatosporales</taxon>
        <taxon>Streptomycetaceae</taxon>
        <taxon>Wenjunlia</taxon>
    </lineage>
</organism>
<feature type="transmembrane region" description="Helical" evidence="1">
    <location>
        <begin position="126"/>
        <end position="146"/>
    </location>
</feature>